<dbReference type="InterPro" id="IPR009875">
    <property type="entry name" value="PilZ_domain"/>
</dbReference>
<keyword evidence="3" id="KW-0969">Cilium</keyword>
<dbReference type="OrthoDB" id="3493at2"/>
<sequence length="222" mass="25431">MGKKEEVKFQLNNKIEVLWEDGNYKSVIQDITNNSIGINIPVCGGKYLPLRKGEWIEAICFSKNSIYKFNTVVLGRKIDGMLIIMLAKPKKFTRIQRRNHVRIPVLLNITCGALKLNKDLNEIDDNQYEFFQAYSLDLSGGGMKIASDKKISLGDILLITLPLGKELLAIKGKVVRGYKDVDSKKNIYGVCFFDIEQGVRENIIQFIFRIMRERRRKGVRGE</sequence>
<name>A0A1E8F074_9CLOT</name>
<dbReference type="Pfam" id="PF12945">
    <property type="entry name" value="PilZNR"/>
    <property type="match status" value="1"/>
</dbReference>
<dbReference type="Pfam" id="PF07238">
    <property type="entry name" value="PilZ"/>
    <property type="match status" value="1"/>
</dbReference>
<keyword evidence="3" id="KW-0966">Cell projection</keyword>
<reference evidence="3 4" key="1">
    <citation type="submission" date="2016-06" db="EMBL/GenBank/DDBJ databases">
        <title>Genome sequence of Clostridium acetireducens DSM 10703.</title>
        <authorList>
            <person name="Poehlein A."/>
            <person name="Fluechter S."/>
            <person name="Duerre P."/>
            <person name="Daniel R."/>
        </authorList>
    </citation>
    <scope>NUCLEOTIDE SEQUENCE [LARGE SCALE GENOMIC DNA]</scope>
    <source>
        <strain evidence="3 4">DSM 10703</strain>
    </source>
</reference>
<dbReference type="Proteomes" id="UP000175744">
    <property type="component" value="Unassembled WGS sequence"/>
</dbReference>
<comment type="caution">
    <text evidence="3">The sequence shown here is derived from an EMBL/GenBank/DDBJ whole genome shotgun (WGS) entry which is preliminary data.</text>
</comment>
<keyword evidence="3" id="KW-0282">Flagellum</keyword>
<accession>A0A1E8F074</accession>
<organism evidence="3 4">
    <name type="scientific">Clostridium acetireducens DSM 10703</name>
    <dbReference type="NCBI Taxonomy" id="1121290"/>
    <lineage>
        <taxon>Bacteria</taxon>
        <taxon>Bacillati</taxon>
        <taxon>Bacillota</taxon>
        <taxon>Clostridia</taxon>
        <taxon>Eubacteriales</taxon>
        <taxon>Clostridiaceae</taxon>
        <taxon>Clostridium</taxon>
    </lineage>
</organism>
<keyword evidence="4" id="KW-1185">Reference proteome</keyword>
<dbReference type="AlphaFoldDB" id="A0A1E8F074"/>
<dbReference type="STRING" id="1121290.CLAOCE_08070"/>
<dbReference type="InterPro" id="IPR009926">
    <property type="entry name" value="T3SS_YcgR_PilZN"/>
</dbReference>
<dbReference type="EMBL" id="LZFO01000008">
    <property type="protein sequence ID" value="OFI06824.1"/>
    <property type="molecule type" value="Genomic_DNA"/>
</dbReference>
<feature type="domain" description="PilZ" evidence="1">
    <location>
        <begin position="96"/>
        <end position="209"/>
    </location>
</feature>
<dbReference type="RefSeq" id="WP_070109761.1">
    <property type="nucleotide sequence ID" value="NZ_LZFO01000008.1"/>
</dbReference>
<dbReference type="GO" id="GO:0035438">
    <property type="term" value="F:cyclic-di-GMP binding"/>
    <property type="evidence" value="ECO:0007669"/>
    <property type="project" value="InterPro"/>
</dbReference>
<evidence type="ECO:0000313" key="3">
    <source>
        <dbReference type="EMBL" id="OFI06824.1"/>
    </source>
</evidence>
<dbReference type="Gene3D" id="2.40.10.220">
    <property type="entry name" value="predicted glycosyltransferase like domains"/>
    <property type="match status" value="1"/>
</dbReference>
<evidence type="ECO:0000259" key="1">
    <source>
        <dbReference type="Pfam" id="PF07238"/>
    </source>
</evidence>
<evidence type="ECO:0000313" key="4">
    <source>
        <dbReference type="Proteomes" id="UP000175744"/>
    </source>
</evidence>
<proteinExistence type="predicted"/>
<evidence type="ECO:0000259" key="2">
    <source>
        <dbReference type="Pfam" id="PF12945"/>
    </source>
</evidence>
<gene>
    <name evidence="3" type="primary">ycgR</name>
    <name evidence="3" type="ORF">CLOACE_08070</name>
</gene>
<feature type="domain" description="Type III secretion system flagellar brake protein YcgR PilZN" evidence="2">
    <location>
        <begin position="11"/>
        <end position="89"/>
    </location>
</feature>
<protein>
    <submittedName>
        <fullName evidence="3">Flagellar brake protein YcgR</fullName>
    </submittedName>
</protein>